<dbReference type="Gene3D" id="1.25.40.10">
    <property type="entry name" value="Tetratricopeptide repeat domain"/>
    <property type="match status" value="1"/>
</dbReference>
<protein>
    <recommendedName>
        <fullName evidence="3">TPR-like protein</fullName>
    </recommendedName>
</protein>
<evidence type="ECO:0000313" key="2">
    <source>
        <dbReference type="Proteomes" id="UP000800200"/>
    </source>
</evidence>
<dbReference type="SUPFAM" id="SSF48452">
    <property type="entry name" value="TPR-like"/>
    <property type="match status" value="1"/>
</dbReference>
<name>A0A6A6DM11_9PEZI</name>
<dbReference type="Proteomes" id="UP000800200">
    <property type="component" value="Unassembled WGS sequence"/>
</dbReference>
<proteinExistence type="predicted"/>
<reference evidence="1" key="1">
    <citation type="journal article" date="2020" name="Stud. Mycol.">
        <title>101 Dothideomycetes genomes: a test case for predicting lifestyles and emergence of pathogens.</title>
        <authorList>
            <person name="Haridas S."/>
            <person name="Albert R."/>
            <person name="Binder M."/>
            <person name="Bloem J."/>
            <person name="Labutti K."/>
            <person name="Salamov A."/>
            <person name="Andreopoulos B."/>
            <person name="Baker S."/>
            <person name="Barry K."/>
            <person name="Bills G."/>
            <person name="Bluhm B."/>
            <person name="Cannon C."/>
            <person name="Castanera R."/>
            <person name="Culley D."/>
            <person name="Daum C."/>
            <person name="Ezra D."/>
            <person name="Gonzalez J."/>
            <person name="Henrissat B."/>
            <person name="Kuo A."/>
            <person name="Liang C."/>
            <person name="Lipzen A."/>
            <person name="Lutzoni F."/>
            <person name="Magnuson J."/>
            <person name="Mondo S."/>
            <person name="Nolan M."/>
            <person name="Ohm R."/>
            <person name="Pangilinan J."/>
            <person name="Park H.-J."/>
            <person name="Ramirez L."/>
            <person name="Alfaro M."/>
            <person name="Sun H."/>
            <person name="Tritt A."/>
            <person name="Yoshinaga Y."/>
            <person name="Zwiers L.-H."/>
            <person name="Turgeon B."/>
            <person name="Goodwin S."/>
            <person name="Spatafora J."/>
            <person name="Crous P."/>
            <person name="Grigoriev I."/>
        </authorList>
    </citation>
    <scope>NUCLEOTIDE SEQUENCE</scope>
    <source>
        <strain evidence="1">CBS 207.26</strain>
    </source>
</reference>
<sequence>MGMLASTYRNQGRWKETEEVGLQMMETRKRTSLRVLREEHSDTLISITNLAFAFKFEGRNDKAISLIEKYFQLQKQVLDPNIRIQRHHLTL</sequence>
<organism evidence="1 2">
    <name type="scientific">Zopfia rhizophila CBS 207.26</name>
    <dbReference type="NCBI Taxonomy" id="1314779"/>
    <lineage>
        <taxon>Eukaryota</taxon>
        <taxon>Fungi</taxon>
        <taxon>Dikarya</taxon>
        <taxon>Ascomycota</taxon>
        <taxon>Pezizomycotina</taxon>
        <taxon>Dothideomycetes</taxon>
        <taxon>Dothideomycetes incertae sedis</taxon>
        <taxon>Zopfiaceae</taxon>
        <taxon>Zopfia</taxon>
    </lineage>
</organism>
<evidence type="ECO:0008006" key="3">
    <source>
        <dbReference type="Google" id="ProtNLM"/>
    </source>
</evidence>
<keyword evidence="2" id="KW-1185">Reference proteome</keyword>
<accession>A0A6A6DM11</accession>
<evidence type="ECO:0000313" key="1">
    <source>
        <dbReference type="EMBL" id="KAF2178646.1"/>
    </source>
</evidence>
<dbReference type="Pfam" id="PF13374">
    <property type="entry name" value="TPR_10"/>
    <property type="match status" value="1"/>
</dbReference>
<dbReference type="OrthoDB" id="5986190at2759"/>
<gene>
    <name evidence="1" type="ORF">K469DRAFT_803063</name>
</gene>
<dbReference type="InterPro" id="IPR011990">
    <property type="entry name" value="TPR-like_helical_dom_sf"/>
</dbReference>
<dbReference type="EMBL" id="ML994674">
    <property type="protein sequence ID" value="KAF2178646.1"/>
    <property type="molecule type" value="Genomic_DNA"/>
</dbReference>
<dbReference type="AlphaFoldDB" id="A0A6A6DM11"/>